<dbReference type="InterPro" id="IPR036278">
    <property type="entry name" value="Sialidase_sf"/>
</dbReference>
<feature type="domain" description="Cathepsin propeptide inhibitor" evidence="7">
    <location>
        <begin position="5687"/>
        <end position="5743"/>
    </location>
</feature>
<dbReference type="PROSITE" id="PS00639">
    <property type="entry name" value="THIOL_PROTEASE_HIS"/>
    <property type="match status" value="1"/>
</dbReference>
<comment type="similarity">
    <text evidence="1">Belongs to the peptidase C1 family.</text>
</comment>
<dbReference type="CDD" id="cd02248">
    <property type="entry name" value="Peptidase_C1A"/>
    <property type="match status" value="1"/>
</dbReference>
<dbReference type="GO" id="GO:0008234">
    <property type="term" value="F:cysteine-type peptidase activity"/>
    <property type="evidence" value="ECO:0007669"/>
    <property type="project" value="InterPro"/>
</dbReference>
<keyword evidence="2" id="KW-0865">Zymogen</keyword>
<organism evidence="8 9">
    <name type="scientific">Perkinsus olseni</name>
    <name type="common">Perkinsus atlanticus</name>
    <dbReference type="NCBI Taxonomy" id="32597"/>
    <lineage>
        <taxon>Eukaryota</taxon>
        <taxon>Sar</taxon>
        <taxon>Alveolata</taxon>
        <taxon>Perkinsozoa</taxon>
        <taxon>Perkinsea</taxon>
        <taxon>Perkinsida</taxon>
        <taxon>Perkinsidae</taxon>
        <taxon>Perkinsus</taxon>
    </lineage>
</organism>
<comment type="caution">
    <text evidence="8">The sequence shown here is derived from an EMBL/GenBank/DDBJ whole genome shotgun (WGS) entry which is preliminary data.</text>
</comment>
<evidence type="ECO:0000259" key="7">
    <source>
        <dbReference type="SMART" id="SM00848"/>
    </source>
</evidence>
<proteinExistence type="inferred from homology"/>
<keyword evidence="5" id="KW-0812">Transmembrane</keyword>
<dbReference type="OrthoDB" id="427089at2759"/>
<keyword evidence="5" id="KW-1133">Transmembrane helix</keyword>
<evidence type="ECO:0000259" key="6">
    <source>
        <dbReference type="SMART" id="SM00645"/>
    </source>
</evidence>
<feature type="domain" description="Peptidase C1A papain C-terminal" evidence="6">
    <location>
        <begin position="5423"/>
        <end position="5591"/>
    </location>
</feature>
<dbReference type="PROSITE" id="PS00139">
    <property type="entry name" value="THIOL_PROTEASE_CYS"/>
    <property type="match status" value="1"/>
</dbReference>
<dbReference type="Pfam" id="PF00112">
    <property type="entry name" value="Peptidase_C1"/>
    <property type="match status" value="2"/>
</dbReference>
<feature type="transmembrane region" description="Helical" evidence="5">
    <location>
        <begin position="5614"/>
        <end position="5637"/>
    </location>
</feature>
<reference evidence="8 9" key="1">
    <citation type="submission" date="2020-04" db="EMBL/GenBank/DDBJ databases">
        <title>Perkinsus olseni comparative genomics.</title>
        <authorList>
            <person name="Bogema D.R."/>
        </authorList>
    </citation>
    <scope>NUCLEOTIDE SEQUENCE [LARGE SCALE GENOMIC DNA]</scope>
    <source>
        <strain evidence="8">ATCC PRA-179</strain>
    </source>
</reference>
<protein>
    <submittedName>
        <fullName evidence="8">Uncharacterized protein</fullName>
    </submittedName>
</protein>
<dbReference type="PRINTS" id="PR00705">
    <property type="entry name" value="PAPAIN"/>
</dbReference>
<sequence>MRTSSSELERSPPPSAGVVRSARRRYSRATSVLSKLAIGSLAATLPIADAAAFVQVRAVEGSPCISADNKCYLGATIVSEIPATTTNPTFNASASITILTDPAQIGQKPGTTTGYKASITCDQLADSWVRYPDGTMGFSHALFTFPTKDAGSYSLKVSIDANCVEDNAAVQYSSFASSCGLVSSTGACWAVSYTGGAKQYSGQNKPVCRTTSATGMANSVAGCMNNVTYPDVWAPTLMLADPSGYLGSSDNMYLDGFFTGTQVKLYFNEPVMVGTGKMCFLAYTSVGVFDPAASSCVTPSVPGSNPSMIVATAPSVKNRRYYLTVDGNAVQDMAGNYFPGINGRRFADFETDQGNFPDKCRVKNVDHVTYTWPASGLQNPAQFCQISFVRPLGAPVSYYPPHVSSPPKTDAAAAAVSLSSTPADTEVCYTFSESIYWTTCGSGTCLTNEWSFNYPPSASNLQFKVVTNFSSAYGNIESLKTTCTSALLSANGRAACAYSYLGTGAAASPSVTVNGGIYNGGNAGNCWLSPNEKQICCKPDAVLRHSATSMDNQHNLIMATAKESAIGFAGEFTHAFWVNATDIGTEMPRPLWVAWEGTEIDLTQGAANGPLEHTFLQLTTATITGQPGYYGAAGYKQGIHVHFNRHVKEGSGGYVKLVPHSYLHKNHKTIADLRDDEWHTSDTTNPGCVATHTVYEDPASTSWTASTRKYGHPCRIPVASTGNGDPVDAKLYTNNHLIVNPRSLMPGETYTVIFDNGTVITNDNTMKVDTFTFTATLKQSVNWGASTSDAARDTMSPRICCYVASTTNWATSLASIYAMKEAGYVHYSQTFMTTFHGPVRLGHGDFHMKCQVDGVTTAKVTVNAQDRDQVIPRGLKLFIDPRDPVDGKDSLWVPEDGTTPRCYWEADADAVIGLPAGTQISPFFQVELGDRRAPVLLDVKPYAKAGCTATSDPPCVTQSALAGGYGGRSLHYGKANAEDAFITLTFDEMVKFGPCDITLSNAGAVNAELGRTEFVWDLDGVTTSEHSAGVWSVGKSAFSSVTNNFNVIPDVTVASGGAAAESKWLSVRLFDLKKAETNTESGTGASGTACTATYPSGTETGFCSHNIQRTYQLVLQLPGTKLAPLATPWNLKIPHCAFYDWAVEATNAKEANGVVSGHADFIQGPDKVITVPIKISDDIYAPNITYSPCGRGSSSAPQGRKVMGHCFNLAGVEPSVGTPSYYEYPQPIGTFEFQGPITGLIPTNTTGAGYDRGVAADAVAQGYWFPFNKAIKQTVPVMLEFDEDITIDGNKKCIVSQAIMTDTANSDSSRIMTSELYTGYQSGRKPTNPIPDYHIYAQNYTAESPFDYGWNHSVLKYPACEWNTRHTYGACRDNNSDVIMSKYAQSYTWLKSATWSDYKPDSSTTGDTADGTTVSETSANAFQNINYFTMGDTNFVQYNGSYSYCVSAATQAASDFSGTQSCATSVTRYRLFFFLQFTPITAYKRDGHTYYRSVFRLKCEAGAFKDAAGNIADQTGVDYRFTFYQPTAEAAFDGLNSYPVVGGANNKNCTDYTTCTQTSDANGGPSVTNTSNIMWSFTQPVTFQPFSPGDGTEWGHKLVNREGPGDNAIDWRNSHEGNHYSRGNLSGAVTGNQLRAVFFNGTVKNGTIQAGHRWYIDGSGDLQFGEQFSRGFNTIGEFCNNTNKVGHVMGSGVEAAYVHFCEKDVSLSDFAILSADNKKMIFSTKMNRISEHNTGSYDQANRQGDTWAKYIGFYAPEGLFGVGQVHNYTFWQNRTSTNAAYRQSWGHGVDADMYYESGGENFLMTSHGLGYNHSKAAYYMSPDNPINHQTGLDNYVDEFHVIYGFFNPALGNLYDLKPEVLMVLPGARLNYGLMNPDGMGYREKNDYYSISDSPLAAGGPVGASSDYLHMDYRSGFGYDVDPMDPTALPSRSDANTKAARKAFQQVLTGHPNQGFSVGLIMSDAVQLSQLSTKSIKIYDCGEYVRMYGTIVNEPNCNEDSATKTASGNWASDDTYAQSSKFLGTFSAGAGKTADNAPATLVYEVTADGKCKNSLSGNSQCVADTNPVYISMNNSIGLNLLVDMVVVSTPWYVNFTHSHKYTMVIDDEVFYANQSFTNAGDTTKTANIKHTGLTLKSNGEPQADTSSLIGSRITPWYIRAHEPQIVKAKLDPADGATMVPRSVRPKIWFNTAMLHADNLNKAIPYETGMPQDEFHSLKPTFNQDATGQTDTPTYELVNHTTSAYCTGLICTLYHTHQKPYFDLDQYVDQFTGGRDYSLTIPDGLLYDSNGEEVFRGFPRPDAYVRTASSDVAQSYTFSTEDEDTVDPTLLYCCVVSREPTKFAKDQCDNGYSFGSQSQNITTKSGAFKFKCVFSEPVMFADSRARYFNARSGSCELKNDGLIGSPSGAVGSETADRVRAGKALDCKIKHHSLIVTTAENLDPGTNYTFHLDHQWIRDYSNNTLDLSFNDNKTLIEYCDPSLLLPMDQYYCANMRSNRMPLTTESVLAETVTDDSLRAPFRISNRTMSYKTYSLRFTTGSDIQQEQCWNCDNANDWNTADKVYASQANTLQINGFDITTADSVFTGARTNAFGWPDLHVTSQSSAPSRGSAPSTSAIGLMETSFDPNDRVLLRFNRPIVPYLDADQTDASGLTEEDWSAATKIEIQDCGPDHQCNSGLVIGGATANTSLGTSAGYSRTATSKLEVVYGYDSIYLNPGGAVPLSFLPGHKYRVTVPAKMVKMSSEYTYGGNINPNGQFIGSVPNYKRQFVEFVVSTASEDRRIYSPLGESILATQYLKSGVTGASQDNYAIIDKAYDDAANIDTADYINNIDSIKAYILLPSCENLVATLSSSATDPGTTALSTTKVTSGVTTDKYVWIFFPEKVQANTENNYYAVHLNRTVGTPNNGDDGDAVYEIGSSGIQVTNGYYLSFQLSGASNIRHNGLQYSLGIANGALFTDGGMKRGTYPNANPAGAAAASPMAAWQNLGISDEVKPKWIYWHKDGQSHIGISQCFKLKMASYEQADQVDTTKPVLRETFPSNGTLDAHPSTMMFLDFYDNSSSLAGATASSDVELYECSTKVCDVDMKARPAGVHAAATFQHCCDVSSCASFGKIETRAGVGKCSGNLVCEHNEDIFVQPYIESGGETRTRVYMKFASTSEKKSLNSGKCYSIRVKAGLVSDAAGNLNDAVTETTGYAQYWFRTQRLAASKLDFTQPSVVSYEPAKDATGVEKYRALSVTFDRAVRLDSSVVGTSSVSTSVYLRSYDPHYDDANRPASSVLPAGKKIINCDVAAQGSETETIITSGEDYTRRHGGPVQLSDDGKTLRVFPQGFANDDRVYCLIIADNAIMDASSGNYFGGLKCGDYCFTVAPFTGNEEPRLLDHFPRDQHDMSVNDVMSVDGNHWYMFDRDVKPGTGKFYFGMTSAASGASTKVEVLADSDPAAPSSAAVGSQNYLGRTRFEGSRVFVWRDGSQRHGQPALGYEATAVASSSGKYASALTAQTDYRVQMEFSNTVPEASDWPNVLKPIFREEVGTKYMHGLFDAYAAETPAPGGSLDYQRAEAGSGYCNGTLFRIGGTTSTGVVVPGMARKNPQILCTRDYIYVVGGATGASGIVRSADMGATFTAIGDEGFEITSIPSEVDGIWQYGPEFPYSGFEGAAAGVVADWKVVVCGGGLEKCWKCASVNCAHWEQGGKVAEQVKDRVGGRMFANGHGDLILIGGTTAAGVPYSDVWRSRDGGDTFEQLTANIASDGVDKTGVSYTFAPRMDSCLVQTGDDTLHIIGGRNDSVSSTATMFQNDWYTSYPGRLDYYDSNFAAANEHYIGSGDAATQYAARPTVVGASPHWKQKRSIKDDVVLRFSEMLHDGKKYLPSRLVWVCRGSSRCSTTLGTASAATTAGGTYVAVCNVTQSGPLGRGCCQKVGVSADTVPRPIVGSGASASYLRTGDNSKSTIGQSEYLSPSSCDANAYTEIRGNTLSIKGLSTLSTMSAAADGDDITVFVPEGSVFDRHGNTIYSGSMPDPASTTYTESSTGPTGGDGFEYYFQAGVESGVVTIGGSYPEHATTQSAATSITALDTNLVIKFNTPAQKYWNQVEKYLTITSQLGYSRATEIKIPVNDSVMVDSRTALFHLGSKRLVPGHKYTATLSANSFVPSSMVNLPPFSMGDNHGGKANAQYSFTFFTVPKIADQAYVYGDDTVGVVGSAADSYRSAVPAPACAATEAGCNVANFSTSGMSDATAPLAVLDKMTFPANMATDVPLPTAADCSAPAEGTFCLNFQVAFNQHINLSHAGYFEIHNGSATQTQTQAGWLSSAYYKIPVTDVIADEANNVTWFQVSSEANLQAGTYYEIYIPSGVVTDYNAPTVNTGAFKVAFRTLDASAPASLPQVAYASVSIPEIGYFKTDMDIAACAAATATDANRAHCVPAYNGLDKHFDFIFTEPVAQVEEVDGAIGLTLFYGSYESVTSPQYKAAFDSGHVRVTVADADIAKGLTSSDTCVETTDGCLATIDLRLPNRFVQNKAQSDACAADGTSSACDAGFYNGTTGSKAITFKTYYPVPASTVGQKYGAGAGVGFCPADQATTNYHTISRDSAIHVEFSKEVFKGLDSATIEVAATHSAYNSKTYQVSDPEIETHGRYLVIRHKLAPGEKYTVSLTNSTVRDLNGYLNTFGVGDVTSKLDRTSFGVAPLIRFRQNFQTASSDSGSETCDYAGTSPHDSTAAECIGFTPRAAFGTCVATPDNRIVVAGGHCVECGSFNRQWDAKGTKIALSGYTTDISNKTFSMATYRQSHAGTGPGAWKICDDSCSDTELTESRSVLFREASITGLPVRGRGDAPSGYSRRFFNDKMMPRGKTTLSVCSLNQCMDCITGPKDFSTCAAEHVTPAFSSDSSDFFQVANGQNVSFACLPGYHVSGQPQTVREFSFTCRASQYDYKWEYPKESDQGACAEGPSNITCVENSPPCAAPTDATAYDLTDFDSMTSDADASISQNCMKGDIRYNSKCAIKCPVGYNLGGIPGYSTTAGLKCMSDENGNSVLRVFDIENPTEGGPLTSACKPLTCSADEIAAAFTEEIRANQILQPGGLTGGTECGVLSSTNKYGESCFTECKTGYFNANPDNRVSFYCACEDESCTKLVYREQQPTDKDITAGGADFNVFSNSSICIPRTCLALTEEGLRANEVLGESNCTNVGLPQEVCETSCAEGYTTRVTMPEATAVDRVCRNVYDAASDTWAMQWAPTARCVKIPTDEDKVSVGSRQANRFTQKLSIGFKVDLGTQTKEEYFEDKKDSISDSVCSAIAQTAFGDFTPCMQDFAAGIIAYEDFCTDVCTACMSCDVSLGARRTLRERRRLAEGDLNLDVTYEVEATPETLEDYQAGAAALDSDPQVAQALQTNMASNLNLAGVQVSEVSVDAEPVVMVTTTSTTAAPVSTTPAPEDDDGSNTGAIIGGVIGGLVGIAVIAFVAIKESEYRYTAEDGAGKTSLGNAVFKGARVERVTTIPQGSEYHLKKALTTGPVSVSLRGSAFNFKHFGSGILTGACDGPINPSVLAVGYGIENGIKYWLLKNSWGPRWGDAAYFKVARDVVTPDGFGQCGILYHGALATSAAPEASQSSRRRDILRALSLRVVWDIAVSHAFNFGLLSAMLYNLLLFPSISALLAYGKTGDGGGCGGGSFVARSDDRGNVRGSAELDDSAVADAFSDFQRTFNKTYHDEAEAAAKAAIFEDNWKRIMQHNAEDHTFKLEINEYTDMTDDEWANHMLVRGGLELPAESPLEAEVDEFGADAQLPPAVDWLGAGVLSPVKNQGHCGSCWAFSTTEQELIDCGYITGNHGCDGGLMGRGFEFVGRFGLDLEGRYPYTAEEDYCYLERPRIFSGTYIEKVTRVPRGSEHHLMKALTTGPVSVSVKASSFHFKHYRSGVLTGSCGGRVDHGVLAVGYGVENGVEYWLVKNSWGTRWGERGYIKLARNVATGDGLGQCGILSYGVYPTLH</sequence>
<dbReference type="InterPro" id="IPR013128">
    <property type="entry name" value="Peptidase_C1A"/>
</dbReference>
<dbReference type="SUPFAM" id="SSF54001">
    <property type="entry name" value="Cysteine proteinases"/>
    <property type="match status" value="2"/>
</dbReference>
<feature type="domain" description="Peptidase C1A papain C-terminal" evidence="6">
    <location>
        <begin position="5774"/>
        <end position="5974"/>
    </location>
</feature>
<dbReference type="PANTHER" id="PTHR12411">
    <property type="entry name" value="CYSTEINE PROTEASE FAMILY C1-RELATED"/>
    <property type="match status" value="1"/>
</dbReference>
<gene>
    <name evidence="8" type="ORF">FOZ61_000718</name>
</gene>
<dbReference type="SMART" id="SM00645">
    <property type="entry name" value="Pept_C1"/>
    <property type="match status" value="2"/>
</dbReference>
<dbReference type="InterPro" id="IPR039417">
    <property type="entry name" value="Peptidase_C1A_papain-like"/>
</dbReference>
<accession>A0A7J6M017</accession>
<keyword evidence="5" id="KW-0472">Membrane</keyword>
<evidence type="ECO:0000313" key="8">
    <source>
        <dbReference type="EMBL" id="KAF4664560.1"/>
    </source>
</evidence>
<evidence type="ECO:0000256" key="5">
    <source>
        <dbReference type="SAM" id="Phobius"/>
    </source>
</evidence>
<name>A0A7J6M017_PEROL</name>
<dbReference type="SMART" id="SM00848">
    <property type="entry name" value="Inhibitor_I29"/>
    <property type="match status" value="1"/>
</dbReference>
<evidence type="ECO:0000256" key="2">
    <source>
        <dbReference type="ARBA" id="ARBA00023145"/>
    </source>
</evidence>
<feature type="region of interest" description="Disordered" evidence="4">
    <location>
        <begin position="1"/>
        <end position="22"/>
    </location>
</feature>
<dbReference type="Gene3D" id="3.90.70.10">
    <property type="entry name" value="Cysteine proteinases"/>
    <property type="match status" value="2"/>
</dbReference>
<dbReference type="EMBL" id="JABAHT010000114">
    <property type="protein sequence ID" value="KAF4664560.1"/>
    <property type="molecule type" value="Genomic_DNA"/>
</dbReference>
<dbReference type="InterPro" id="IPR025661">
    <property type="entry name" value="Pept_asp_AS"/>
</dbReference>
<evidence type="ECO:0000256" key="4">
    <source>
        <dbReference type="SAM" id="MobiDB-lite"/>
    </source>
</evidence>
<dbReference type="SUPFAM" id="SSF50939">
    <property type="entry name" value="Sialidases"/>
    <property type="match status" value="1"/>
</dbReference>
<evidence type="ECO:0000256" key="3">
    <source>
        <dbReference type="ARBA" id="ARBA00023157"/>
    </source>
</evidence>
<dbReference type="InterPro" id="IPR025660">
    <property type="entry name" value="Pept_his_AS"/>
</dbReference>
<dbReference type="Pfam" id="PF08246">
    <property type="entry name" value="Inhibitor_I29"/>
    <property type="match status" value="1"/>
</dbReference>
<dbReference type="PROSITE" id="PS00640">
    <property type="entry name" value="THIOL_PROTEASE_ASN"/>
    <property type="match status" value="1"/>
</dbReference>
<dbReference type="InterPro" id="IPR013201">
    <property type="entry name" value="Prot_inhib_I29"/>
</dbReference>
<dbReference type="InterPro" id="IPR000668">
    <property type="entry name" value="Peptidase_C1A_C"/>
</dbReference>
<evidence type="ECO:0000256" key="1">
    <source>
        <dbReference type="ARBA" id="ARBA00008455"/>
    </source>
</evidence>
<keyword evidence="3" id="KW-1015">Disulfide bond</keyword>
<dbReference type="InterPro" id="IPR038765">
    <property type="entry name" value="Papain-like_cys_pep_sf"/>
</dbReference>
<dbReference type="GO" id="GO:0006508">
    <property type="term" value="P:proteolysis"/>
    <property type="evidence" value="ECO:0007669"/>
    <property type="project" value="InterPro"/>
</dbReference>
<dbReference type="FunFam" id="3.90.70.10:FF:000332">
    <property type="entry name" value="Cathepsin L1"/>
    <property type="match status" value="1"/>
</dbReference>
<evidence type="ECO:0000313" key="9">
    <source>
        <dbReference type="Proteomes" id="UP000570595"/>
    </source>
</evidence>
<feature type="transmembrane region" description="Helical" evidence="5">
    <location>
        <begin position="5434"/>
        <end position="5454"/>
    </location>
</feature>
<dbReference type="InterPro" id="IPR000169">
    <property type="entry name" value="Pept_cys_AS"/>
</dbReference>
<dbReference type="Proteomes" id="UP000570595">
    <property type="component" value="Unassembled WGS sequence"/>
</dbReference>